<proteinExistence type="predicted"/>
<dbReference type="Gene3D" id="3.40.50.720">
    <property type="entry name" value="NAD(P)-binding Rossmann-like Domain"/>
    <property type="match status" value="1"/>
</dbReference>
<sequence length="240" mass="25546">MTETTSASSGCFSLLLRRFAGGARGFSPGRCWRAAEAQDSSPASKAIAVVSGAAQGLGKAISLRFADSGLAVAINKIALHVKITELRGVQAEIIERASAWALPWGGIVVYVVNFLGGIDLIVANASICPTASVLDWIASSLQTPVRPCSAINKPRSRWLIRVAGGGSWGAPRTLGNKNVARSAVDYIGQPEDVAGLGSDLISKELRYMTSASSFSRNDVLLFKRLRGSVFVLDMKFYKRE</sequence>
<reference evidence="1" key="1">
    <citation type="submission" date="2023-06" db="EMBL/GenBank/DDBJ databases">
        <authorList>
            <consortium name="Lawrence Berkeley National Laboratory"/>
            <person name="Ahrendt S."/>
            <person name="Sahu N."/>
            <person name="Indic B."/>
            <person name="Wong-Bajracharya J."/>
            <person name="Merenyi Z."/>
            <person name="Ke H.-M."/>
            <person name="Monk M."/>
            <person name="Kocsube S."/>
            <person name="Drula E."/>
            <person name="Lipzen A."/>
            <person name="Balint B."/>
            <person name="Henrissat B."/>
            <person name="Andreopoulos B."/>
            <person name="Martin F.M."/>
            <person name="Harder C.B."/>
            <person name="Rigling D."/>
            <person name="Ford K.L."/>
            <person name="Foster G.D."/>
            <person name="Pangilinan J."/>
            <person name="Papanicolaou A."/>
            <person name="Barry K."/>
            <person name="LaButti K."/>
            <person name="Viragh M."/>
            <person name="Koriabine M."/>
            <person name="Yan M."/>
            <person name="Riley R."/>
            <person name="Champramary S."/>
            <person name="Plett K.L."/>
            <person name="Tsai I.J."/>
            <person name="Slot J."/>
            <person name="Sipos G."/>
            <person name="Plett J."/>
            <person name="Nagy L.G."/>
            <person name="Grigoriev I.V."/>
        </authorList>
    </citation>
    <scope>NUCLEOTIDE SEQUENCE</scope>
    <source>
        <strain evidence="1">HWK02</strain>
    </source>
</reference>
<organism evidence="1 2">
    <name type="scientific">Armillaria luteobubalina</name>
    <dbReference type="NCBI Taxonomy" id="153913"/>
    <lineage>
        <taxon>Eukaryota</taxon>
        <taxon>Fungi</taxon>
        <taxon>Dikarya</taxon>
        <taxon>Basidiomycota</taxon>
        <taxon>Agaricomycotina</taxon>
        <taxon>Agaricomycetes</taxon>
        <taxon>Agaricomycetidae</taxon>
        <taxon>Agaricales</taxon>
        <taxon>Marasmiineae</taxon>
        <taxon>Physalacriaceae</taxon>
        <taxon>Armillaria</taxon>
    </lineage>
</organism>
<evidence type="ECO:0000313" key="2">
    <source>
        <dbReference type="Proteomes" id="UP001175228"/>
    </source>
</evidence>
<name>A0AA39PNA2_9AGAR</name>
<protein>
    <recommendedName>
        <fullName evidence="3">NAD(P)-binding protein</fullName>
    </recommendedName>
</protein>
<keyword evidence="2" id="KW-1185">Reference proteome</keyword>
<dbReference type="InterPro" id="IPR036291">
    <property type="entry name" value="NAD(P)-bd_dom_sf"/>
</dbReference>
<accession>A0AA39PNA2</accession>
<dbReference type="AlphaFoldDB" id="A0AA39PNA2"/>
<dbReference type="InterPro" id="IPR002347">
    <property type="entry name" value="SDR_fam"/>
</dbReference>
<dbReference type="SUPFAM" id="SSF51735">
    <property type="entry name" value="NAD(P)-binding Rossmann-fold domains"/>
    <property type="match status" value="1"/>
</dbReference>
<dbReference type="Proteomes" id="UP001175228">
    <property type="component" value="Unassembled WGS sequence"/>
</dbReference>
<dbReference type="EMBL" id="JAUEPU010000047">
    <property type="protein sequence ID" value="KAK0486694.1"/>
    <property type="molecule type" value="Genomic_DNA"/>
</dbReference>
<evidence type="ECO:0008006" key="3">
    <source>
        <dbReference type="Google" id="ProtNLM"/>
    </source>
</evidence>
<comment type="caution">
    <text evidence="1">The sequence shown here is derived from an EMBL/GenBank/DDBJ whole genome shotgun (WGS) entry which is preliminary data.</text>
</comment>
<gene>
    <name evidence="1" type="ORF">EDD18DRAFT_1335736</name>
</gene>
<dbReference type="PRINTS" id="PR00081">
    <property type="entry name" value="GDHRDH"/>
</dbReference>
<evidence type="ECO:0000313" key="1">
    <source>
        <dbReference type="EMBL" id="KAK0486694.1"/>
    </source>
</evidence>